<dbReference type="AlphaFoldDB" id="A0A5P3VGN1"/>
<evidence type="ECO:0000313" key="7">
    <source>
        <dbReference type="Proteomes" id="UP000325743"/>
    </source>
</evidence>
<name>A0A5P3VGN1_9BURK</name>
<evidence type="ECO:0000259" key="5">
    <source>
        <dbReference type="PROSITE" id="PS50977"/>
    </source>
</evidence>
<proteinExistence type="predicted"/>
<dbReference type="PRINTS" id="PR00455">
    <property type="entry name" value="HTHTETR"/>
</dbReference>
<evidence type="ECO:0000256" key="2">
    <source>
        <dbReference type="ARBA" id="ARBA00023125"/>
    </source>
</evidence>
<dbReference type="SUPFAM" id="SSF46689">
    <property type="entry name" value="Homeodomain-like"/>
    <property type="match status" value="1"/>
</dbReference>
<evidence type="ECO:0000256" key="3">
    <source>
        <dbReference type="ARBA" id="ARBA00023163"/>
    </source>
</evidence>
<dbReference type="Gene3D" id="1.10.357.10">
    <property type="entry name" value="Tetracycline Repressor, domain 2"/>
    <property type="match status" value="1"/>
</dbReference>
<sequence>MVRRSRDDAVATRGRILASAQQLMRQRGVHCVTLDDVARAIGMTRGAVYAHFRSRAALMGALLSCAEADLADRLAPLAARHHAGAATDLLEPALAALLDGDDGDGMARHVSLLAFLLQHKCGTACELCPLRARVLRGADTLRNALAVRMAEPAQAGLLVAHLWGLLSAHALQLAPSGLSGCAASLARLYAAPGMQRGACPGGAGGPAFPRDTP</sequence>
<feature type="DNA-binding region" description="H-T-H motif" evidence="4">
    <location>
        <begin position="33"/>
        <end position="52"/>
    </location>
</feature>
<dbReference type="Proteomes" id="UP000325743">
    <property type="component" value="Chromosome 1"/>
</dbReference>
<evidence type="ECO:0000313" key="6">
    <source>
        <dbReference type="EMBL" id="QEZ44532.1"/>
    </source>
</evidence>
<dbReference type="InterPro" id="IPR009057">
    <property type="entry name" value="Homeodomain-like_sf"/>
</dbReference>
<dbReference type="GO" id="GO:0003677">
    <property type="term" value="F:DNA binding"/>
    <property type="evidence" value="ECO:0007669"/>
    <property type="project" value="UniProtKB-UniRule"/>
</dbReference>
<dbReference type="EMBL" id="CP032518">
    <property type="protein sequence ID" value="QEZ44532.1"/>
    <property type="molecule type" value="Genomic_DNA"/>
</dbReference>
<protein>
    <submittedName>
        <fullName evidence="6">TetR family transcriptional regulator</fullName>
    </submittedName>
</protein>
<evidence type="ECO:0000256" key="1">
    <source>
        <dbReference type="ARBA" id="ARBA00023015"/>
    </source>
</evidence>
<dbReference type="PANTHER" id="PTHR47506">
    <property type="entry name" value="TRANSCRIPTIONAL REGULATORY PROTEIN"/>
    <property type="match status" value="1"/>
</dbReference>
<organism evidence="6 7">
    <name type="scientific">Cupriavidus oxalaticus</name>
    <dbReference type="NCBI Taxonomy" id="96344"/>
    <lineage>
        <taxon>Bacteria</taxon>
        <taxon>Pseudomonadati</taxon>
        <taxon>Pseudomonadota</taxon>
        <taxon>Betaproteobacteria</taxon>
        <taxon>Burkholderiales</taxon>
        <taxon>Burkholderiaceae</taxon>
        <taxon>Cupriavidus</taxon>
    </lineage>
</organism>
<dbReference type="PANTHER" id="PTHR47506:SF7">
    <property type="entry name" value="TRANSCRIPTIONAL REGULATORY PROTEIN"/>
    <property type="match status" value="1"/>
</dbReference>
<gene>
    <name evidence="6" type="ORF">D2917_10025</name>
</gene>
<dbReference type="RefSeq" id="WP_151070486.1">
    <property type="nucleotide sequence ID" value="NZ_CP032518.1"/>
</dbReference>
<evidence type="ECO:0000256" key="4">
    <source>
        <dbReference type="PROSITE-ProRule" id="PRU00335"/>
    </source>
</evidence>
<keyword evidence="3" id="KW-0804">Transcription</keyword>
<dbReference type="PROSITE" id="PS50977">
    <property type="entry name" value="HTH_TETR_2"/>
    <property type="match status" value="1"/>
</dbReference>
<feature type="domain" description="HTH tetR-type" evidence="5">
    <location>
        <begin position="10"/>
        <end position="70"/>
    </location>
</feature>
<keyword evidence="1" id="KW-0805">Transcription regulation</keyword>
<dbReference type="InterPro" id="IPR001647">
    <property type="entry name" value="HTH_TetR"/>
</dbReference>
<accession>A0A5P3VGN1</accession>
<dbReference type="Pfam" id="PF00440">
    <property type="entry name" value="TetR_N"/>
    <property type="match status" value="1"/>
</dbReference>
<reference evidence="6 7" key="1">
    <citation type="submission" date="2018-09" db="EMBL/GenBank/DDBJ databases">
        <title>Complete genome sequence of Cupriavidus oxalaticus T2, a bacterium capable of phenol tolerance and degradation.</title>
        <authorList>
            <person name="Yan J."/>
        </authorList>
    </citation>
    <scope>NUCLEOTIDE SEQUENCE [LARGE SCALE GENOMIC DNA]</scope>
    <source>
        <strain evidence="6 7">T2</strain>
    </source>
</reference>
<keyword evidence="2 4" id="KW-0238">DNA-binding</keyword>